<dbReference type="STRING" id="3694.A0A2K2AD56"/>
<reference evidence="1" key="2">
    <citation type="submission" date="2017-07" db="EMBL/GenBank/DDBJ databases">
        <title>WGS assembly of Populus trichocarpa.</title>
        <authorList>
            <person name="Tuskan G."/>
            <person name="Difazio S."/>
            <person name="Jansson S."/>
            <person name="Bohlmann J."/>
            <person name="Grigoriev I."/>
            <person name="Hellsten U."/>
            <person name="Putnam N."/>
            <person name="Ralph S."/>
            <person name="Rombauts S."/>
            <person name="Salamov A."/>
            <person name="Schein J."/>
            <person name="Sterck L."/>
            <person name="Aerts A."/>
            <person name="Bhalerao R."/>
            <person name="Bhalerao R."/>
            <person name="Blaudez D."/>
            <person name="Boerjan W."/>
            <person name="Brun A."/>
            <person name="Brunner A."/>
            <person name="Busov V."/>
            <person name="Campbell M."/>
            <person name="Carlson J."/>
            <person name="Chalot M."/>
            <person name="Chapman J."/>
            <person name="Chen G."/>
            <person name="Cooper D."/>
            <person name="Coutinho P."/>
            <person name="Couturier J."/>
            <person name="Covert S."/>
            <person name="Cronk Q."/>
            <person name="Cunningham R."/>
            <person name="Davis J."/>
            <person name="Degroeve S."/>
            <person name="Dejardin A."/>
            <person name="Depamphilis C."/>
            <person name="Detter J."/>
            <person name="Dirks B."/>
            <person name="Dubchak I."/>
            <person name="Duplessis S."/>
            <person name="Ehlting J."/>
            <person name="Ellis B."/>
            <person name="Gendler K."/>
            <person name="Goodstein D."/>
            <person name="Gribskov M."/>
            <person name="Grimwood J."/>
            <person name="Groover A."/>
            <person name="Gunter L."/>
            <person name="Hamberger B."/>
            <person name="Heinze B."/>
            <person name="Helariutta Y."/>
            <person name="Henrissat B."/>
            <person name="Holligan D."/>
            <person name="Holt R."/>
            <person name="Huang W."/>
            <person name="Islam-Faridi N."/>
            <person name="Jones S."/>
            <person name="Jones-Rhoades M."/>
            <person name="Jorgensen R."/>
            <person name="Joshi C."/>
            <person name="Kangasjarvi J."/>
            <person name="Karlsson J."/>
            <person name="Kelleher C."/>
            <person name="Kirkpatrick R."/>
            <person name="Kirst M."/>
            <person name="Kohler A."/>
            <person name="Kalluri U."/>
            <person name="Larimer F."/>
            <person name="Leebens-Mack J."/>
            <person name="Leple J."/>
            <person name="Locascio P."/>
            <person name="Lou Y."/>
            <person name="Lucas S."/>
            <person name="Martin F."/>
            <person name="Montanini B."/>
            <person name="Napoli C."/>
            <person name="Nelson D."/>
            <person name="Nelson C."/>
            <person name="Nieminen K."/>
            <person name="Nilsson O."/>
            <person name="Pereda V."/>
            <person name="Peter G."/>
            <person name="Philippe R."/>
            <person name="Pilate G."/>
            <person name="Poliakov A."/>
            <person name="Razumovskaya J."/>
            <person name="Richardson P."/>
            <person name="Rinaldi C."/>
            <person name="Ritland K."/>
            <person name="Rouze P."/>
            <person name="Ryaboy D."/>
            <person name="Schmutz J."/>
            <person name="Schrader J."/>
            <person name="Segerman B."/>
            <person name="Shin H."/>
            <person name="Siddiqui A."/>
            <person name="Sterky F."/>
            <person name="Terry A."/>
            <person name="Tsai C."/>
            <person name="Uberbacher E."/>
            <person name="Unneberg P."/>
            <person name="Vahala J."/>
            <person name="Wall K."/>
            <person name="Wessler S."/>
            <person name="Yang G."/>
            <person name="Yin T."/>
            <person name="Douglas C."/>
            <person name="Marra M."/>
            <person name="Sandberg G."/>
            <person name="Van De Peer Y."/>
            <person name="Rokhsar D."/>
        </authorList>
    </citation>
    <scope>NUCLEOTIDE SEQUENCE</scope>
    <source>
        <strain evidence="1">Nisqually-1</strain>
    </source>
</reference>
<accession>A0A2K2AD56</accession>
<proteinExistence type="predicted"/>
<keyword evidence="2" id="KW-1185">Reference proteome</keyword>
<reference evidence="1 2" key="1">
    <citation type="journal article" date="2006" name="Science">
        <title>The genome of black cottonwood, Populus trichocarpa (Torr. &amp; Gray).</title>
        <authorList>
            <person name="Tuskan G.A."/>
            <person name="Difazio S."/>
            <person name="Jansson S."/>
            <person name="Bohlmann J."/>
            <person name="Grigoriev I."/>
            <person name="Hellsten U."/>
            <person name="Putnam N."/>
            <person name="Ralph S."/>
            <person name="Rombauts S."/>
            <person name="Salamov A."/>
            <person name="Schein J."/>
            <person name="Sterck L."/>
            <person name="Aerts A."/>
            <person name="Bhalerao R.R."/>
            <person name="Bhalerao R.P."/>
            <person name="Blaudez D."/>
            <person name="Boerjan W."/>
            <person name="Brun A."/>
            <person name="Brunner A."/>
            <person name="Busov V."/>
            <person name="Campbell M."/>
            <person name="Carlson J."/>
            <person name="Chalot M."/>
            <person name="Chapman J."/>
            <person name="Chen G.L."/>
            <person name="Cooper D."/>
            <person name="Coutinho P.M."/>
            <person name="Couturier J."/>
            <person name="Covert S."/>
            <person name="Cronk Q."/>
            <person name="Cunningham R."/>
            <person name="Davis J."/>
            <person name="Degroeve S."/>
            <person name="Dejardin A."/>
            <person name="Depamphilis C."/>
            <person name="Detter J."/>
            <person name="Dirks B."/>
            <person name="Dubchak I."/>
            <person name="Duplessis S."/>
            <person name="Ehlting J."/>
            <person name="Ellis B."/>
            <person name="Gendler K."/>
            <person name="Goodstein D."/>
            <person name="Gribskov M."/>
            <person name="Grimwood J."/>
            <person name="Groover A."/>
            <person name="Gunter L."/>
            <person name="Hamberger B."/>
            <person name="Heinze B."/>
            <person name="Helariutta Y."/>
            <person name="Henrissat B."/>
            <person name="Holligan D."/>
            <person name="Holt R."/>
            <person name="Huang W."/>
            <person name="Islam-Faridi N."/>
            <person name="Jones S."/>
            <person name="Jones-Rhoades M."/>
            <person name="Jorgensen R."/>
            <person name="Joshi C."/>
            <person name="Kangasjarvi J."/>
            <person name="Karlsson J."/>
            <person name="Kelleher C."/>
            <person name="Kirkpatrick R."/>
            <person name="Kirst M."/>
            <person name="Kohler A."/>
            <person name="Kalluri U."/>
            <person name="Larimer F."/>
            <person name="Leebens-Mack J."/>
            <person name="Leple J.C."/>
            <person name="Locascio P."/>
            <person name="Lou Y."/>
            <person name="Lucas S."/>
            <person name="Martin F."/>
            <person name="Montanini B."/>
            <person name="Napoli C."/>
            <person name="Nelson D.R."/>
            <person name="Nelson C."/>
            <person name="Nieminen K."/>
            <person name="Nilsson O."/>
            <person name="Pereda V."/>
            <person name="Peter G."/>
            <person name="Philippe R."/>
            <person name="Pilate G."/>
            <person name="Poliakov A."/>
            <person name="Razumovskaya J."/>
            <person name="Richardson P."/>
            <person name="Rinaldi C."/>
            <person name="Ritland K."/>
            <person name="Rouze P."/>
            <person name="Ryaboy D."/>
            <person name="Schmutz J."/>
            <person name="Schrader J."/>
            <person name="Segerman B."/>
            <person name="Shin H."/>
            <person name="Siddiqui A."/>
            <person name="Sterky F."/>
            <person name="Terry A."/>
            <person name="Tsai C.J."/>
            <person name="Uberbacher E."/>
            <person name="Unneberg P."/>
            <person name="Vahala J."/>
            <person name="Wall K."/>
            <person name="Wessler S."/>
            <person name="Yang G."/>
            <person name="Yin T."/>
            <person name="Douglas C."/>
            <person name="Marra M."/>
            <person name="Sandberg G."/>
            <person name="Van de Peer Y."/>
            <person name="Rokhsar D."/>
        </authorList>
    </citation>
    <scope>NUCLEOTIDE SEQUENCE [LARGE SCALE GENOMIC DNA]</scope>
    <source>
        <strain evidence="2">cv. Nisqually</strain>
        <strain evidence="1">Nisqually-1</strain>
    </source>
</reference>
<protein>
    <submittedName>
        <fullName evidence="1">Uncharacterized protein</fullName>
    </submittedName>
</protein>
<dbReference type="AlphaFoldDB" id="A0A2K2AD56"/>
<dbReference type="FunCoup" id="A0A2K2AD56">
    <property type="interactions" value="2537"/>
</dbReference>
<dbReference type="PANTHER" id="PTHR33924:SF1">
    <property type="entry name" value="DNA-DIRECTED RNA POLYMERASE SUBUNIT BETA"/>
    <property type="match status" value="1"/>
</dbReference>
<dbReference type="Proteomes" id="UP000006729">
    <property type="component" value="Chromosome 5"/>
</dbReference>
<sequence>MSGDNFTSKPRAALGDVTNLPAKGVFSLISGDLGLKSRDGYGKNVDNGDSGSAKQVCLGVEDLVKEKCGGIEKGCNSLTTSCEINVLEENVAGVSVVADRPSDTKETSNLIDGCIDLVKSGGAGTHSIGEISCASSGSVHTSSGPCTKDSDDEGKFTSNVMLINPVGQALVGGASANDDNDSGIGRLARERRGPVGWSRLPTSQGLKSFESEKCTTLKGDVCANLNAGADMLKACSCSFCLKAACIWTDLYYQDIKGRQSALRKSQKEAGILVNKYARGKQADIHSQVNSNKSLKLVSDLTDLWRSHFRHMEDMFANESSQLQAGYVTLKDLRDSCKMDLEMITGMPSDTL</sequence>
<gene>
    <name evidence="1" type="ORF">POPTR_005G077400</name>
</gene>
<dbReference type="EMBL" id="CM009294">
    <property type="protein sequence ID" value="RQO90225.1"/>
    <property type="molecule type" value="Genomic_DNA"/>
</dbReference>
<dbReference type="PANTHER" id="PTHR33924">
    <property type="entry name" value="CATION-TRANSPORTING ATPASE"/>
    <property type="match status" value="1"/>
</dbReference>
<organism evidence="1 2">
    <name type="scientific">Populus trichocarpa</name>
    <name type="common">Western balsam poplar</name>
    <name type="synonym">Populus balsamifera subsp. trichocarpa</name>
    <dbReference type="NCBI Taxonomy" id="3694"/>
    <lineage>
        <taxon>Eukaryota</taxon>
        <taxon>Viridiplantae</taxon>
        <taxon>Streptophyta</taxon>
        <taxon>Embryophyta</taxon>
        <taxon>Tracheophyta</taxon>
        <taxon>Spermatophyta</taxon>
        <taxon>Magnoliopsida</taxon>
        <taxon>eudicotyledons</taxon>
        <taxon>Gunneridae</taxon>
        <taxon>Pentapetalae</taxon>
        <taxon>rosids</taxon>
        <taxon>fabids</taxon>
        <taxon>Malpighiales</taxon>
        <taxon>Salicaceae</taxon>
        <taxon>Saliceae</taxon>
        <taxon>Populus</taxon>
    </lineage>
</organism>
<evidence type="ECO:0000313" key="2">
    <source>
        <dbReference type="Proteomes" id="UP000006729"/>
    </source>
</evidence>
<dbReference type="EMBL" id="CM009294">
    <property type="protein sequence ID" value="RQO90223.1"/>
    <property type="molecule type" value="Genomic_DNA"/>
</dbReference>
<dbReference type="EMBL" id="CM009294">
    <property type="protein sequence ID" value="RQO90224.1"/>
    <property type="molecule type" value="Genomic_DNA"/>
</dbReference>
<evidence type="ECO:0000313" key="1">
    <source>
        <dbReference type="EMBL" id="PNT35462.1"/>
    </source>
</evidence>
<dbReference type="InParanoid" id="A0A2K2AD56"/>
<name>A0A2K2AD56_POPTR</name>
<dbReference type="EMBL" id="CM009294">
    <property type="protein sequence ID" value="RQO90226.1"/>
    <property type="molecule type" value="Genomic_DNA"/>
</dbReference>
<dbReference type="ExpressionAtlas" id="A0A2K2AD56">
    <property type="expression patterns" value="baseline and differential"/>
</dbReference>
<dbReference type="EMBL" id="CM009294">
    <property type="protein sequence ID" value="PNT35462.1"/>
    <property type="molecule type" value="Genomic_DNA"/>
</dbReference>